<reference evidence="4" key="1">
    <citation type="journal article" date="2019" name="Int. J. Syst. Evol. Microbiol.">
        <title>The Global Catalogue of Microorganisms (GCM) 10K type strain sequencing project: providing services to taxonomists for standard genome sequencing and annotation.</title>
        <authorList>
            <consortium name="The Broad Institute Genomics Platform"/>
            <consortium name="The Broad Institute Genome Sequencing Center for Infectious Disease"/>
            <person name="Wu L."/>
            <person name="Ma J."/>
        </authorList>
    </citation>
    <scope>NUCLEOTIDE SEQUENCE [LARGE SCALE GENOMIC DNA]</scope>
    <source>
        <strain evidence="4">CCM 8691</strain>
    </source>
</reference>
<evidence type="ECO:0000259" key="2">
    <source>
        <dbReference type="Pfam" id="PF11738"/>
    </source>
</evidence>
<feature type="signal peptide" evidence="1">
    <location>
        <begin position="1"/>
        <end position="19"/>
    </location>
</feature>
<dbReference type="Gene3D" id="3.30.565.40">
    <property type="entry name" value="Fervidobacterium nodosum Rt17-B1 like"/>
    <property type="match status" value="1"/>
</dbReference>
<evidence type="ECO:0000256" key="1">
    <source>
        <dbReference type="SAM" id="SignalP"/>
    </source>
</evidence>
<feature type="domain" description="DUF3298" evidence="2">
    <location>
        <begin position="297"/>
        <end position="371"/>
    </location>
</feature>
<dbReference type="PROSITE" id="PS51257">
    <property type="entry name" value="PROKAR_LIPOPROTEIN"/>
    <property type="match status" value="1"/>
</dbReference>
<keyword evidence="4" id="KW-1185">Reference proteome</keyword>
<dbReference type="EMBL" id="JBHSBW010000007">
    <property type="protein sequence ID" value="MFC4210264.1"/>
    <property type="molecule type" value="Genomic_DNA"/>
</dbReference>
<keyword evidence="1" id="KW-0732">Signal</keyword>
<gene>
    <name evidence="3" type="ORF">ACFOWA_03665</name>
</gene>
<name>A0ABV8P4R7_9SPHI</name>
<accession>A0ABV8P4R7</accession>
<dbReference type="RefSeq" id="WP_378981890.1">
    <property type="nucleotide sequence ID" value="NZ_JBHSBW010000007.1"/>
</dbReference>
<feature type="chain" id="PRO_5047264041" evidence="1">
    <location>
        <begin position="20"/>
        <end position="388"/>
    </location>
</feature>
<dbReference type="Proteomes" id="UP001595789">
    <property type="component" value="Unassembled WGS sequence"/>
</dbReference>
<dbReference type="Pfam" id="PF11738">
    <property type="entry name" value="DUF3298"/>
    <property type="match status" value="1"/>
</dbReference>
<evidence type="ECO:0000313" key="4">
    <source>
        <dbReference type="Proteomes" id="UP001595789"/>
    </source>
</evidence>
<sequence length="388" mass="44218">MKKLILVFLSGLFVLSACKNPKNSNNNSEIADSTEKVNLELPQNFYKRLEGTIAGKSVVMHLQRIDGSIDGEYYYDGAWLNLSADTLIGKDSLILTENSFNDYYFNQDAKQPHLSVKWNGSAFNGIWQSGDKSKTYPISLKEKYPEGSFAFTPGIYRDSVKAFADKPKTPTAEISFEYLQANVNDESGLWLNNLLKKISGIKSTNMDRVPAFKKIADAYFADYKKEIAEQQRTGPDRGYMEWMNYTNNSQQSILYNDNDYVVIDFLADTYTGGAHGYYSSLMYCLDVKSKKQMALSDIVKIDSNSLQNLLEKNLRKQYNIKAGDELNTVFFDNFLKPNDNFYFNKNGLAFMYNPYEVASYAQGQIVVFIPFAELKPYLTPNFSSRILK</sequence>
<proteinExistence type="predicted"/>
<evidence type="ECO:0000313" key="3">
    <source>
        <dbReference type="EMBL" id="MFC4210264.1"/>
    </source>
</evidence>
<dbReference type="Gene3D" id="3.90.640.20">
    <property type="entry name" value="Heat-shock cognate protein, ATPase"/>
    <property type="match status" value="1"/>
</dbReference>
<dbReference type="InterPro" id="IPR037126">
    <property type="entry name" value="PdaC/RsiV-like_sf"/>
</dbReference>
<dbReference type="InterPro" id="IPR021729">
    <property type="entry name" value="DUF3298"/>
</dbReference>
<organism evidence="3 4">
    <name type="scientific">Pedobacter lithocola</name>
    <dbReference type="NCBI Taxonomy" id="1908239"/>
    <lineage>
        <taxon>Bacteria</taxon>
        <taxon>Pseudomonadati</taxon>
        <taxon>Bacteroidota</taxon>
        <taxon>Sphingobacteriia</taxon>
        <taxon>Sphingobacteriales</taxon>
        <taxon>Sphingobacteriaceae</taxon>
        <taxon>Pedobacter</taxon>
    </lineage>
</organism>
<protein>
    <submittedName>
        <fullName evidence="3">RsiV family protein</fullName>
    </submittedName>
</protein>
<comment type="caution">
    <text evidence="3">The sequence shown here is derived from an EMBL/GenBank/DDBJ whole genome shotgun (WGS) entry which is preliminary data.</text>
</comment>